<keyword evidence="13" id="KW-0966">Cell projection</keyword>
<dbReference type="PROSITE" id="PS51257">
    <property type="entry name" value="PROKAR_LIPOPROTEIN"/>
    <property type="match status" value="1"/>
</dbReference>
<comment type="subcellular location">
    <subcellularLocation>
        <location evidence="11">Cell outer membrane</location>
        <topology evidence="11">Lipid-anchor</topology>
    </subcellularLocation>
    <subcellularLocation>
        <location evidence="11">Bacterial flagellum basal body</location>
    </subcellularLocation>
    <subcellularLocation>
        <location evidence="2">Membrane</location>
        <topology evidence="2">Lipid-anchor</topology>
    </subcellularLocation>
</comment>
<dbReference type="PANTHER" id="PTHR34933:SF1">
    <property type="entry name" value="FLAGELLAR L-RING PROTEIN"/>
    <property type="match status" value="1"/>
</dbReference>
<evidence type="ECO:0000256" key="10">
    <source>
        <dbReference type="ARBA" id="ARBA00023288"/>
    </source>
</evidence>
<evidence type="ECO:0000256" key="7">
    <source>
        <dbReference type="ARBA" id="ARBA00023139"/>
    </source>
</evidence>
<dbReference type="NCBIfam" id="NF001304">
    <property type="entry name" value="PRK00249.1-4"/>
    <property type="match status" value="1"/>
</dbReference>
<reference evidence="13 14" key="1">
    <citation type="submission" date="2023-09" db="EMBL/GenBank/DDBJ databases">
        <authorList>
            <person name="Rey-Velasco X."/>
        </authorList>
    </citation>
    <scope>NUCLEOTIDE SEQUENCE [LARGE SCALE GENOMIC DNA]</scope>
    <source>
        <strain evidence="13 14">P385</strain>
    </source>
</reference>
<protein>
    <recommendedName>
        <fullName evidence="11">Flagellar L-ring protein</fullName>
    </recommendedName>
    <alternativeName>
        <fullName evidence="11">Basal body L-ring protein</fullName>
    </alternativeName>
</protein>
<keyword evidence="5 11" id="KW-0732">Signal</keyword>
<evidence type="ECO:0000256" key="4">
    <source>
        <dbReference type="ARBA" id="ARBA00011439"/>
    </source>
</evidence>
<dbReference type="HAMAP" id="MF_00415">
    <property type="entry name" value="FlgH"/>
    <property type="match status" value="1"/>
</dbReference>
<evidence type="ECO:0000256" key="2">
    <source>
        <dbReference type="ARBA" id="ARBA00004635"/>
    </source>
</evidence>
<keyword evidence="9 11" id="KW-0998">Cell outer membrane</keyword>
<comment type="function">
    <text evidence="1 11">Assembles around the rod to form the L-ring and probably protects the motor/basal body from shearing forces during rotation.</text>
</comment>
<dbReference type="Proteomes" id="UP001259982">
    <property type="component" value="Unassembled WGS sequence"/>
</dbReference>
<evidence type="ECO:0000313" key="14">
    <source>
        <dbReference type="Proteomes" id="UP001259982"/>
    </source>
</evidence>
<accession>A0ABU3B887</accession>
<keyword evidence="6 11" id="KW-0472">Membrane</keyword>
<comment type="subunit">
    <text evidence="4 11">The basal body constitutes a major portion of the flagellar organelle and consists of four rings (L,P,S, and M) mounted on a central rod.</text>
</comment>
<keyword evidence="7" id="KW-0564">Palmitate</keyword>
<evidence type="ECO:0000256" key="9">
    <source>
        <dbReference type="ARBA" id="ARBA00023237"/>
    </source>
</evidence>
<evidence type="ECO:0000256" key="11">
    <source>
        <dbReference type="HAMAP-Rule" id="MF_00415"/>
    </source>
</evidence>
<keyword evidence="14" id="KW-1185">Reference proteome</keyword>
<comment type="caution">
    <text evidence="13">The sequence shown here is derived from an EMBL/GenBank/DDBJ whole genome shotgun (WGS) entry which is preliminary data.</text>
</comment>
<comment type="similarity">
    <text evidence="3 11">Belongs to the FlgH family.</text>
</comment>
<dbReference type="EMBL" id="JAVRHY010000005">
    <property type="protein sequence ID" value="MDT0618230.1"/>
    <property type="molecule type" value="Genomic_DNA"/>
</dbReference>
<feature type="chain" id="PRO_5046078995" description="Flagellar L-ring protein" evidence="12">
    <location>
        <begin position="26"/>
        <end position="224"/>
    </location>
</feature>
<evidence type="ECO:0000256" key="6">
    <source>
        <dbReference type="ARBA" id="ARBA00023136"/>
    </source>
</evidence>
<dbReference type="PRINTS" id="PR01008">
    <property type="entry name" value="FLGLRINGFLGH"/>
</dbReference>
<keyword evidence="13" id="KW-0282">Flagellum</keyword>
<feature type="signal peptide" evidence="12">
    <location>
        <begin position="1"/>
        <end position="25"/>
    </location>
</feature>
<sequence>MISRINRRGLVLIGLVAVMAGCATAPPEKPPGVIAPPPAAASTPGAIYQPGQGLSLFQDRRARQVGDTVTVLLAEKTSAQKAAATTTSKEGGISLANPTLFGREVMDDGRPLLNASVDGSRSFDGSGASSQSNQLDGRITVTVTEVLGNGNLVIAGEKWLTINQGREYIRLAGVIRPDDVLPDNTVPSARVAQAQISYSGKGALADSNSQGWLLRVFNSPWFPF</sequence>
<keyword evidence="13" id="KW-0969">Cilium</keyword>
<name>A0ABU3B887_9GAMM</name>
<gene>
    <name evidence="11 13" type="primary">flgH</name>
    <name evidence="13" type="ORF">RM531_07065</name>
</gene>
<dbReference type="InterPro" id="IPR000527">
    <property type="entry name" value="Flag_Lring"/>
</dbReference>
<evidence type="ECO:0000313" key="13">
    <source>
        <dbReference type="EMBL" id="MDT0618230.1"/>
    </source>
</evidence>
<keyword evidence="10 11" id="KW-0449">Lipoprotein</keyword>
<evidence type="ECO:0000256" key="3">
    <source>
        <dbReference type="ARBA" id="ARBA00006929"/>
    </source>
</evidence>
<keyword evidence="8 11" id="KW-0975">Bacterial flagellum</keyword>
<dbReference type="PANTHER" id="PTHR34933">
    <property type="entry name" value="FLAGELLAR L-RING PROTEIN"/>
    <property type="match status" value="1"/>
</dbReference>
<evidence type="ECO:0000256" key="5">
    <source>
        <dbReference type="ARBA" id="ARBA00022729"/>
    </source>
</evidence>
<evidence type="ECO:0000256" key="8">
    <source>
        <dbReference type="ARBA" id="ARBA00023143"/>
    </source>
</evidence>
<organism evidence="13 14">
    <name type="scientific">Spectribacter acetivorans</name>
    <dbReference type="NCBI Taxonomy" id="3075603"/>
    <lineage>
        <taxon>Bacteria</taxon>
        <taxon>Pseudomonadati</taxon>
        <taxon>Pseudomonadota</taxon>
        <taxon>Gammaproteobacteria</taxon>
        <taxon>Salinisphaerales</taxon>
        <taxon>Salinisphaeraceae</taxon>
        <taxon>Spectribacter</taxon>
    </lineage>
</organism>
<dbReference type="Pfam" id="PF02107">
    <property type="entry name" value="FlgH"/>
    <property type="match status" value="1"/>
</dbReference>
<evidence type="ECO:0000256" key="12">
    <source>
        <dbReference type="SAM" id="SignalP"/>
    </source>
</evidence>
<evidence type="ECO:0000256" key="1">
    <source>
        <dbReference type="ARBA" id="ARBA00002591"/>
    </source>
</evidence>
<proteinExistence type="inferred from homology"/>